<dbReference type="PRINTS" id="PR00502">
    <property type="entry name" value="NUDIXFAMILY"/>
</dbReference>
<evidence type="ECO:0000256" key="3">
    <source>
        <dbReference type="RuleBase" id="RU003476"/>
    </source>
</evidence>
<dbReference type="CDD" id="cd04673">
    <property type="entry name" value="NUDIX_ADPRase"/>
    <property type="match status" value="1"/>
</dbReference>
<evidence type="ECO:0000256" key="2">
    <source>
        <dbReference type="ARBA" id="ARBA00022801"/>
    </source>
</evidence>
<protein>
    <submittedName>
        <fullName evidence="5">NUDIX hydrolase</fullName>
    </submittedName>
</protein>
<dbReference type="EMBL" id="AHAM01000095">
    <property type="protein sequence ID" value="EHK56945.1"/>
    <property type="molecule type" value="Genomic_DNA"/>
</dbReference>
<evidence type="ECO:0000313" key="5">
    <source>
        <dbReference type="EMBL" id="EHK56945.1"/>
    </source>
</evidence>
<proteinExistence type="inferred from homology"/>
<evidence type="ECO:0000256" key="1">
    <source>
        <dbReference type="ARBA" id="ARBA00001946"/>
    </source>
</evidence>
<evidence type="ECO:0000313" key="6">
    <source>
        <dbReference type="Proteomes" id="UP000003250"/>
    </source>
</evidence>
<dbReference type="PANTHER" id="PTHR43046">
    <property type="entry name" value="GDP-MANNOSE MANNOSYL HYDROLASE"/>
    <property type="match status" value="1"/>
</dbReference>
<dbReference type="AlphaFoldDB" id="H0HQN0"/>
<dbReference type="GO" id="GO:0016787">
    <property type="term" value="F:hydrolase activity"/>
    <property type="evidence" value="ECO:0007669"/>
    <property type="project" value="UniProtKB-KW"/>
</dbReference>
<keyword evidence="2 3" id="KW-0378">Hydrolase</keyword>
<dbReference type="PROSITE" id="PS51462">
    <property type="entry name" value="NUDIX"/>
    <property type="match status" value="1"/>
</dbReference>
<sequence>MALVAMEKPRRNRYPVDAPTYPQQSAEPAEMIERRTIAAVSVALVRGETVLLVKRALEPSRGLYAFPGGRVEAGETSEEAARRELLEETGMIAAALTPLREYLIDTQVDGEEITYRLEVFTGEAASGEPACASDAEEACFYTLAEMEKLPLTDSILDVSRELLGGSN</sequence>
<dbReference type="InterPro" id="IPR020476">
    <property type="entry name" value="Nudix_hydrolase"/>
</dbReference>
<dbReference type="PATRIC" id="fig|1107882.3.peg.2411"/>
<dbReference type="InterPro" id="IPR015797">
    <property type="entry name" value="NUDIX_hydrolase-like_dom_sf"/>
</dbReference>
<feature type="domain" description="Nudix hydrolase" evidence="4">
    <location>
        <begin position="35"/>
        <end position="164"/>
    </location>
</feature>
<comment type="cofactor">
    <cofactor evidence="1">
        <name>Mg(2+)</name>
        <dbReference type="ChEBI" id="CHEBI:18420"/>
    </cofactor>
</comment>
<organism evidence="5 6">
    <name type="scientific">Mesorhizobium alhagi CCNWXJ12-2</name>
    <dbReference type="NCBI Taxonomy" id="1107882"/>
    <lineage>
        <taxon>Bacteria</taxon>
        <taxon>Pseudomonadati</taxon>
        <taxon>Pseudomonadota</taxon>
        <taxon>Alphaproteobacteria</taxon>
        <taxon>Hyphomicrobiales</taxon>
        <taxon>Phyllobacteriaceae</taxon>
        <taxon>Allomesorhizobium</taxon>
    </lineage>
</organism>
<keyword evidence="6" id="KW-1185">Reference proteome</keyword>
<dbReference type="Proteomes" id="UP000003250">
    <property type="component" value="Unassembled WGS sequence"/>
</dbReference>
<dbReference type="Pfam" id="PF00293">
    <property type="entry name" value="NUDIX"/>
    <property type="match status" value="1"/>
</dbReference>
<dbReference type="InterPro" id="IPR020084">
    <property type="entry name" value="NUDIX_hydrolase_CS"/>
</dbReference>
<evidence type="ECO:0000259" key="4">
    <source>
        <dbReference type="PROSITE" id="PS51462"/>
    </source>
</evidence>
<dbReference type="SUPFAM" id="SSF55811">
    <property type="entry name" value="Nudix"/>
    <property type="match status" value="1"/>
</dbReference>
<reference evidence="5 6" key="1">
    <citation type="journal article" date="2012" name="J. Bacteriol.">
        <title>Draft Genome Sequence of Mesorhizobium alhagi CCNWXJ12-2T, a Novel Salt-Resistant Species Isolated from the Desert of Northwestern China.</title>
        <authorList>
            <person name="Zhou M."/>
            <person name="Chen W."/>
            <person name="Chen H."/>
            <person name="Wei G."/>
        </authorList>
    </citation>
    <scope>NUCLEOTIDE SEQUENCE [LARGE SCALE GENOMIC DNA]</scope>
    <source>
        <strain evidence="5 6">CCNWXJ12-2</strain>
    </source>
</reference>
<name>H0HQN0_9HYPH</name>
<dbReference type="PROSITE" id="PS00893">
    <property type="entry name" value="NUDIX_BOX"/>
    <property type="match status" value="1"/>
</dbReference>
<comment type="similarity">
    <text evidence="3">Belongs to the Nudix hydrolase family.</text>
</comment>
<dbReference type="PANTHER" id="PTHR43046:SF14">
    <property type="entry name" value="MUTT_NUDIX FAMILY PROTEIN"/>
    <property type="match status" value="1"/>
</dbReference>
<dbReference type="Gene3D" id="3.90.79.10">
    <property type="entry name" value="Nucleoside Triphosphate Pyrophosphohydrolase"/>
    <property type="match status" value="1"/>
</dbReference>
<accession>H0HQN0</accession>
<gene>
    <name evidence="5" type="ORF">MAXJ12_12302</name>
</gene>
<dbReference type="InterPro" id="IPR000086">
    <property type="entry name" value="NUDIX_hydrolase_dom"/>
</dbReference>